<dbReference type="EMBL" id="JARKIE010000006">
    <property type="protein sequence ID" value="KAJ7706660.1"/>
    <property type="molecule type" value="Genomic_DNA"/>
</dbReference>
<sequence length="460" mass="49030">MSMCVPPFPFLSFTSPSLPFYPALQGALDYLRTSVSSACRVSCVIRSITFAQRIRARLHYCCYIYITSSFLCYLVPILMLILTRLPCCGYSSSCRSPSSAARKPSPPGSTRASPWMGPLAHLDEHITYLNTPEDFESESDDGAGSDWGPRGAVMPIKNLLSAMGYLAPEAVVMGGTPSPYGSYTALPTPYNSSYAAAALSAYSSPQSPYQSPYQPHVQPPSRSQTPVSYYAGGTPPMGQLTPAWASPRGEYPPTSYTSPAAGAYASPYASPAAGYASPATGYATAATDYTSPATGYASPAAGYTNLGAGCSCPYVPPMGGSSFYYSYRRFKAIDYVCSSPRAPASESLTPARQPCRIFLAMIPGPPASRACGYPGAFAGRCACAASRQGRSRAGLWDCSPAEGVPGYRRLRAGVRVLYRGHARRGGDSGGGEDASVKFIGKIRYICAMLWWKTGSRMRRL</sequence>
<feature type="compositionally biased region" description="Low complexity" evidence="1">
    <location>
        <begin position="94"/>
        <end position="103"/>
    </location>
</feature>
<evidence type="ECO:0000256" key="1">
    <source>
        <dbReference type="SAM" id="MobiDB-lite"/>
    </source>
</evidence>
<evidence type="ECO:0000313" key="4">
    <source>
        <dbReference type="Proteomes" id="UP001221757"/>
    </source>
</evidence>
<keyword evidence="2" id="KW-1133">Transmembrane helix</keyword>
<proteinExistence type="predicted"/>
<feature type="compositionally biased region" description="Low complexity" evidence="1">
    <location>
        <begin position="205"/>
        <end position="221"/>
    </location>
</feature>
<feature type="transmembrane region" description="Helical" evidence="2">
    <location>
        <begin position="62"/>
        <end position="82"/>
    </location>
</feature>
<comment type="caution">
    <text evidence="3">The sequence shown here is derived from an EMBL/GenBank/DDBJ whole genome shotgun (WGS) entry which is preliminary data.</text>
</comment>
<evidence type="ECO:0000256" key="2">
    <source>
        <dbReference type="SAM" id="Phobius"/>
    </source>
</evidence>
<dbReference type="AlphaFoldDB" id="A0AAD7GWC3"/>
<evidence type="ECO:0000313" key="3">
    <source>
        <dbReference type="EMBL" id="KAJ7706660.1"/>
    </source>
</evidence>
<gene>
    <name evidence="3" type="ORF">B0H17DRAFT_1325558</name>
</gene>
<keyword evidence="2" id="KW-0472">Membrane</keyword>
<protein>
    <submittedName>
        <fullName evidence="3">Uncharacterized protein</fullName>
    </submittedName>
</protein>
<accession>A0AAD7GWC3</accession>
<keyword evidence="4" id="KW-1185">Reference proteome</keyword>
<feature type="region of interest" description="Disordered" evidence="1">
    <location>
        <begin position="205"/>
        <end position="224"/>
    </location>
</feature>
<organism evidence="3 4">
    <name type="scientific">Mycena rosella</name>
    <name type="common">Pink bonnet</name>
    <name type="synonym">Agaricus rosellus</name>
    <dbReference type="NCBI Taxonomy" id="1033263"/>
    <lineage>
        <taxon>Eukaryota</taxon>
        <taxon>Fungi</taxon>
        <taxon>Dikarya</taxon>
        <taxon>Basidiomycota</taxon>
        <taxon>Agaricomycotina</taxon>
        <taxon>Agaricomycetes</taxon>
        <taxon>Agaricomycetidae</taxon>
        <taxon>Agaricales</taxon>
        <taxon>Marasmiineae</taxon>
        <taxon>Mycenaceae</taxon>
        <taxon>Mycena</taxon>
    </lineage>
</organism>
<reference evidence="3" key="1">
    <citation type="submission" date="2023-03" db="EMBL/GenBank/DDBJ databases">
        <title>Massive genome expansion in bonnet fungi (Mycena s.s.) driven by repeated elements and novel gene families across ecological guilds.</title>
        <authorList>
            <consortium name="Lawrence Berkeley National Laboratory"/>
            <person name="Harder C.B."/>
            <person name="Miyauchi S."/>
            <person name="Viragh M."/>
            <person name="Kuo A."/>
            <person name="Thoen E."/>
            <person name="Andreopoulos B."/>
            <person name="Lu D."/>
            <person name="Skrede I."/>
            <person name="Drula E."/>
            <person name="Henrissat B."/>
            <person name="Morin E."/>
            <person name="Kohler A."/>
            <person name="Barry K."/>
            <person name="LaButti K."/>
            <person name="Morin E."/>
            <person name="Salamov A."/>
            <person name="Lipzen A."/>
            <person name="Mereny Z."/>
            <person name="Hegedus B."/>
            <person name="Baldrian P."/>
            <person name="Stursova M."/>
            <person name="Weitz H."/>
            <person name="Taylor A."/>
            <person name="Grigoriev I.V."/>
            <person name="Nagy L.G."/>
            <person name="Martin F."/>
            <person name="Kauserud H."/>
        </authorList>
    </citation>
    <scope>NUCLEOTIDE SEQUENCE</scope>
    <source>
        <strain evidence="3">CBHHK067</strain>
    </source>
</reference>
<keyword evidence="2" id="KW-0812">Transmembrane</keyword>
<dbReference type="Proteomes" id="UP001221757">
    <property type="component" value="Unassembled WGS sequence"/>
</dbReference>
<name>A0AAD7GWC3_MYCRO</name>
<feature type="region of interest" description="Disordered" evidence="1">
    <location>
        <begin position="94"/>
        <end position="113"/>
    </location>
</feature>